<dbReference type="Proteomes" id="UP000065151">
    <property type="component" value="Chromosome"/>
</dbReference>
<dbReference type="PANTHER" id="PTHR47691:SF3">
    <property type="entry name" value="HTH-TYPE TRANSCRIPTIONAL REGULATOR RV0890C-RELATED"/>
    <property type="match status" value="1"/>
</dbReference>
<proteinExistence type="predicted"/>
<evidence type="ECO:0000259" key="1">
    <source>
        <dbReference type="Pfam" id="PF25872"/>
    </source>
</evidence>
<dbReference type="EMBL" id="CP013747">
    <property type="protein sequence ID" value="ALV43206.1"/>
    <property type="molecule type" value="Genomic_DNA"/>
</dbReference>
<dbReference type="PANTHER" id="PTHR47691">
    <property type="entry name" value="REGULATOR-RELATED"/>
    <property type="match status" value="1"/>
</dbReference>
<dbReference type="InterPro" id="IPR011990">
    <property type="entry name" value="TPR-like_helical_dom_sf"/>
</dbReference>
<gene>
    <name evidence="2" type="ORF">AU252_20270</name>
</gene>
<feature type="domain" description="Winged helix-turn-helix" evidence="1">
    <location>
        <begin position="87"/>
        <end position="163"/>
    </location>
</feature>
<dbReference type="Gene3D" id="1.25.40.10">
    <property type="entry name" value="Tetratricopeptide repeat domain"/>
    <property type="match status" value="1"/>
</dbReference>
<accession>A0A0U3GVP1</accession>
<dbReference type="KEGG" id="psul:AU252_20270"/>
<reference evidence="2 3" key="1">
    <citation type="submission" date="2015-12" db="EMBL/GenBank/DDBJ databases">
        <authorList>
            <person name="Shamseldin A."/>
            <person name="Moawad H."/>
            <person name="Abd El-Rahim W.M."/>
            <person name="Sadowsky M.J."/>
        </authorList>
    </citation>
    <scope>NUCLEOTIDE SEQUENCE [LARGE SCALE GENOMIC DNA]</scope>
    <source>
        <strain evidence="2 3">Ar51</strain>
    </source>
</reference>
<dbReference type="Pfam" id="PF25872">
    <property type="entry name" value="HTH_77"/>
    <property type="match status" value="1"/>
</dbReference>
<organism evidence="2">
    <name type="scientific">Pseudarthrobacter sulfonivorans</name>
    <dbReference type="NCBI Taxonomy" id="121292"/>
    <lineage>
        <taxon>Bacteria</taxon>
        <taxon>Bacillati</taxon>
        <taxon>Actinomycetota</taxon>
        <taxon>Actinomycetes</taxon>
        <taxon>Micrococcales</taxon>
        <taxon>Micrococcaceae</taxon>
        <taxon>Pseudarthrobacter</taxon>
    </lineage>
</organism>
<name>A0A0U3GVP1_9MICC</name>
<evidence type="ECO:0000313" key="2">
    <source>
        <dbReference type="EMBL" id="ALV43206.1"/>
    </source>
</evidence>
<protein>
    <recommendedName>
        <fullName evidence="1">Winged helix-turn-helix domain-containing protein</fullName>
    </recommendedName>
</protein>
<sequence>MVERASAVRPGFRLDHSNSQAIITICQRLDGLPLAIELAAALVNSLDVHIIAQRLNDRFDLLNGSTHAPLARHQTLRAVADWSYGLLNRAERQLFDSLAVFVGGFTLEAAESLTDSHEQSGDPVAMTLSRLVDKSLVVSEDRGVSGRRYRLLDSLRLFGLERLQSNNQLERMRMLHASYYLIVAEHAASALRGPDQETWLDRLSLDHDNLRSALEISMQIRDFETAARIAGSLYPFWDLHGHYSEGRRWIEQVLRPGRDISNQARTRVLLGEATLAVIQGDPLTTMSACREAVGLARGTGDRASLAHALQYLGLCSMFQGELDEADSFLKESLENAITAKDSWLESWAFVFMTSVALCRAQYELTGTLAEQCLSASGPHQDPECTGWATLALGVSHWYAGNLTQAVPYFSEGFQIFQRLGGLWGLSLAIFMAAEVSGARRNTEQQVILMGAAEHLRTAIGAASHPFLVRWLEQASQTARTILGDDEYAREWQEGDQLPLATAISLARSELETPFFSQLPVPEASRRPAAS</sequence>
<dbReference type="STRING" id="121292.AU252_20270"/>
<dbReference type="InterPro" id="IPR058852">
    <property type="entry name" value="HTH_77"/>
</dbReference>
<evidence type="ECO:0000313" key="3">
    <source>
        <dbReference type="Proteomes" id="UP000065151"/>
    </source>
</evidence>
<dbReference type="SUPFAM" id="SSF48452">
    <property type="entry name" value="TPR-like"/>
    <property type="match status" value="1"/>
</dbReference>
<dbReference type="AlphaFoldDB" id="A0A0U3GVP1"/>